<sequence>MVSLEPTTAWFWQCAAACDCFAIRSTSYPTLSDRGTRTHIFRQ</sequence>
<dbReference type="Proteomes" id="UP000327387">
    <property type="component" value="Segment"/>
</dbReference>
<dbReference type="EMBL" id="MK947458">
    <property type="protein sequence ID" value="QFG07419.1"/>
    <property type="molecule type" value="Genomic_DNA"/>
</dbReference>
<evidence type="ECO:0000313" key="2">
    <source>
        <dbReference type="Proteomes" id="UP000327387"/>
    </source>
</evidence>
<name>A0A5J6TCS8_9CAUD</name>
<protein>
    <submittedName>
        <fullName evidence="1">Uncharacterized protein</fullName>
    </submittedName>
</protein>
<reference evidence="1 2" key="1">
    <citation type="submission" date="2019-05" db="EMBL/GenBank/DDBJ databases">
        <title>Whole genome sequence analysis of broad host range Salmonella enterica bacteriophages.</title>
        <authorList>
            <person name="Bhandare S.G."/>
            <person name="Colavecchio A."/>
            <person name="Emond-Rheault J.-G."/>
            <person name="Hamel J."/>
            <person name="Kukavica-Ibrulj I."/>
            <person name="Boyle B."/>
            <person name="Levesque R.C."/>
            <person name="Goodridge L."/>
        </authorList>
    </citation>
    <scope>NUCLEOTIDE SEQUENCE [LARGE SCALE GENOMIC DNA]</scope>
</reference>
<accession>A0A5J6TCS8</accession>
<proteinExistence type="predicted"/>
<dbReference type="RefSeq" id="YP_011651633.1">
    <property type="nucleotide sequence ID" value="NC_101270.1"/>
</dbReference>
<organism evidence="1 2">
    <name type="scientific">Salmonella phage vB_SenS_SB10</name>
    <dbReference type="NCBI Taxonomy" id="2591134"/>
    <lineage>
        <taxon>Viruses</taxon>
        <taxon>Duplodnaviria</taxon>
        <taxon>Heunggongvirae</taxon>
        <taxon>Uroviricota</taxon>
        <taxon>Caudoviricetes</taxon>
        <taxon>Demerecviridae</taxon>
        <taxon>Markadamsvirinae</taxon>
        <taxon>Epseptimavirus</taxon>
        <taxon>Epseptimavirus SB10</taxon>
        <taxon>Epseptimavirus fuchur</taxon>
    </lineage>
</organism>
<evidence type="ECO:0000313" key="1">
    <source>
        <dbReference type="EMBL" id="QFG07419.1"/>
    </source>
</evidence>
<keyword evidence="2" id="KW-1185">Reference proteome</keyword>